<evidence type="ECO:0000313" key="1">
    <source>
        <dbReference type="EMBL" id="KAK4768755.1"/>
    </source>
</evidence>
<accession>A0AAN7QLK1</accession>
<evidence type="ECO:0000313" key="2">
    <source>
        <dbReference type="Proteomes" id="UP001346149"/>
    </source>
</evidence>
<dbReference type="EMBL" id="JAXQNO010000021">
    <property type="protein sequence ID" value="KAK4768755.1"/>
    <property type="molecule type" value="Genomic_DNA"/>
</dbReference>
<sequence>MVKNGVDLNGPLKGLYLDHDGPGPLHCWPSFTLFIVTPAAFRHCQGSLMFQIAFLGQLAEGHSPAAIPDLRQYFSLYLFGDGGCWLPSRPRTPLLSAGTWRRGYSTYPDNQIAIKLGGILESLFWLQ</sequence>
<gene>
    <name evidence="1" type="ORF">SAY86_026905</name>
</gene>
<keyword evidence="2" id="KW-1185">Reference proteome</keyword>
<reference evidence="1 2" key="1">
    <citation type="journal article" date="2023" name="Hortic Res">
        <title>Pangenome of water caltrop reveals structural variations and asymmetric subgenome divergence after allopolyploidization.</title>
        <authorList>
            <person name="Zhang X."/>
            <person name="Chen Y."/>
            <person name="Wang L."/>
            <person name="Yuan Y."/>
            <person name="Fang M."/>
            <person name="Shi L."/>
            <person name="Lu R."/>
            <person name="Comes H.P."/>
            <person name="Ma Y."/>
            <person name="Chen Y."/>
            <person name="Huang G."/>
            <person name="Zhou Y."/>
            <person name="Zheng Z."/>
            <person name="Qiu Y."/>
        </authorList>
    </citation>
    <scope>NUCLEOTIDE SEQUENCE [LARGE SCALE GENOMIC DNA]</scope>
    <source>
        <strain evidence="1">F231</strain>
    </source>
</reference>
<proteinExistence type="predicted"/>
<protein>
    <submittedName>
        <fullName evidence="1">Uncharacterized protein</fullName>
    </submittedName>
</protein>
<organism evidence="1 2">
    <name type="scientific">Trapa natans</name>
    <name type="common">Water chestnut</name>
    <dbReference type="NCBI Taxonomy" id="22666"/>
    <lineage>
        <taxon>Eukaryota</taxon>
        <taxon>Viridiplantae</taxon>
        <taxon>Streptophyta</taxon>
        <taxon>Embryophyta</taxon>
        <taxon>Tracheophyta</taxon>
        <taxon>Spermatophyta</taxon>
        <taxon>Magnoliopsida</taxon>
        <taxon>eudicotyledons</taxon>
        <taxon>Gunneridae</taxon>
        <taxon>Pentapetalae</taxon>
        <taxon>rosids</taxon>
        <taxon>malvids</taxon>
        <taxon>Myrtales</taxon>
        <taxon>Lythraceae</taxon>
        <taxon>Trapa</taxon>
    </lineage>
</organism>
<dbReference type="AlphaFoldDB" id="A0AAN7QLK1"/>
<comment type="caution">
    <text evidence="1">The sequence shown here is derived from an EMBL/GenBank/DDBJ whole genome shotgun (WGS) entry which is preliminary data.</text>
</comment>
<name>A0AAN7QLK1_TRANT</name>
<dbReference type="Proteomes" id="UP001346149">
    <property type="component" value="Unassembled WGS sequence"/>
</dbReference>